<evidence type="ECO:0000313" key="2">
    <source>
        <dbReference type="Proteomes" id="UP000711407"/>
    </source>
</evidence>
<name>A0A4Q0U7D6_9BACT</name>
<comment type="caution">
    <text evidence="1">The sequence shown here is derived from an EMBL/GenBank/DDBJ whole genome shotgun (WGS) entry which is preliminary data.</text>
</comment>
<sequence length="186" mass="20017">MKRHIFFAAAALLCASAMVAEVPTTLGGRWVSAPAEAMEGTAAITTVYDIDFGSEASKGDCTFVSTVDFKGQQMGSREMKVNVKCHVNGTGQWSLADGVLILTFKPENLTVKIPAEEVELDIPEVMKVAMAARMDEFLPAITGSLEEAIQKELTTDGIKFDHVDIEGDPATLTLNDDGVTVTFTRQ</sequence>
<dbReference type="Proteomes" id="UP000711407">
    <property type="component" value="Unassembled WGS sequence"/>
</dbReference>
<protein>
    <submittedName>
        <fullName evidence="1">Uncharacterized protein</fullName>
    </submittedName>
</protein>
<organism evidence="1 2">
    <name type="scientific">Candidatus Amulumruptor caecigallinarius</name>
    <dbReference type="NCBI Taxonomy" id="2109911"/>
    <lineage>
        <taxon>Bacteria</taxon>
        <taxon>Pseudomonadati</taxon>
        <taxon>Bacteroidota</taxon>
        <taxon>Bacteroidia</taxon>
        <taxon>Bacteroidales</taxon>
        <taxon>Muribaculaceae</taxon>
        <taxon>Candidatus Amulumruptor</taxon>
    </lineage>
</organism>
<dbReference type="EMBL" id="DYXT01000020">
    <property type="protein sequence ID" value="HJE38779.1"/>
    <property type="molecule type" value="Genomic_DNA"/>
</dbReference>
<dbReference type="AlphaFoldDB" id="A0A4Q0U7D6"/>
<evidence type="ECO:0000313" key="1">
    <source>
        <dbReference type="EMBL" id="HJE38779.1"/>
    </source>
</evidence>
<proteinExistence type="predicted"/>
<gene>
    <name evidence="1" type="ORF">K8V47_03315</name>
</gene>
<reference evidence="1" key="1">
    <citation type="journal article" date="2021" name="PeerJ">
        <title>Extensive microbial diversity within the chicken gut microbiome revealed by metagenomics and culture.</title>
        <authorList>
            <person name="Gilroy R."/>
            <person name="Ravi A."/>
            <person name="Getino M."/>
            <person name="Pursley I."/>
            <person name="Horton D.L."/>
            <person name="Alikhan N.F."/>
            <person name="Baker D."/>
            <person name="Gharbi K."/>
            <person name="Hall N."/>
            <person name="Watson M."/>
            <person name="Adriaenssens E.M."/>
            <person name="Foster-Nyarko E."/>
            <person name="Jarju S."/>
            <person name="Secka A."/>
            <person name="Antonio M."/>
            <person name="Oren A."/>
            <person name="Chaudhuri R.R."/>
            <person name="La Ragione R."/>
            <person name="Hildebrand F."/>
            <person name="Pallen M.J."/>
        </authorList>
    </citation>
    <scope>NUCLEOTIDE SEQUENCE</scope>
    <source>
        <strain evidence="1">4100</strain>
    </source>
</reference>
<accession>A0A4Q0U7D6</accession>
<reference evidence="1" key="2">
    <citation type="submission" date="2021-09" db="EMBL/GenBank/DDBJ databases">
        <authorList>
            <person name="Gilroy R."/>
        </authorList>
    </citation>
    <scope>NUCLEOTIDE SEQUENCE</scope>
    <source>
        <strain evidence="1">4100</strain>
    </source>
</reference>